<dbReference type="PANTHER" id="PTHR35848">
    <property type="entry name" value="OXALATE-BINDING PROTEIN"/>
    <property type="match status" value="1"/>
</dbReference>
<dbReference type="KEGG" id="cwo:Cwoe_4274"/>
<proteinExistence type="predicted"/>
<evidence type="ECO:0000256" key="1">
    <source>
        <dbReference type="ARBA" id="ARBA00022723"/>
    </source>
</evidence>
<dbReference type="SUPFAM" id="SSF51182">
    <property type="entry name" value="RmlC-like cupins"/>
    <property type="match status" value="1"/>
</dbReference>
<dbReference type="InterPro" id="IPR051610">
    <property type="entry name" value="GPI/OXD"/>
</dbReference>
<dbReference type="AlphaFoldDB" id="D3F6P0"/>
<dbReference type="Pfam" id="PF07883">
    <property type="entry name" value="Cupin_2"/>
    <property type="match status" value="1"/>
</dbReference>
<organism evidence="3 4">
    <name type="scientific">Conexibacter woesei (strain DSM 14684 / CCUG 47730 / CIP 108061 / JCM 11494 / NBRC 100937 / ID131577)</name>
    <dbReference type="NCBI Taxonomy" id="469383"/>
    <lineage>
        <taxon>Bacteria</taxon>
        <taxon>Bacillati</taxon>
        <taxon>Actinomycetota</taxon>
        <taxon>Thermoleophilia</taxon>
        <taxon>Solirubrobacterales</taxon>
        <taxon>Conexibacteraceae</taxon>
        <taxon>Conexibacter</taxon>
    </lineage>
</organism>
<dbReference type="STRING" id="469383.Cwoe_4274"/>
<dbReference type="eggNOG" id="COG0662">
    <property type="taxonomic scope" value="Bacteria"/>
</dbReference>
<dbReference type="HOGENOM" id="CLU_149757_0_0_11"/>
<dbReference type="InterPro" id="IPR013096">
    <property type="entry name" value="Cupin_2"/>
</dbReference>
<dbReference type="InterPro" id="IPR011051">
    <property type="entry name" value="RmlC_Cupin_sf"/>
</dbReference>
<name>D3F6P0_CONWI</name>
<dbReference type="InterPro" id="IPR014710">
    <property type="entry name" value="RmlC-like_jellyroll"/>
</dbReference>
<feature type="domain" description="Cupin type-2" evidence="2">
    <location>
        <begin position="56"/>
        <end position="120"/>
    </location>
</feature>
<dbReference type="PANTHER" id="PTHR35848:SF6">
    <property type="entry name" value="CUPIN TYPE-2 DOMAIN-CONTAINING PROTEIN"/>
    <property type="match status" value="1"/>
</dbReference>
<keyword evidence="4" id="KW-1185">Reference proteome</keyword>
<sequence length="150" mass="15853">MEHTSAVPTNGFAMDPLNVDDVRTVALTSSTGEAAWTGGFFAYGGDGAERSTVIYFAVPPGKRLGRHTDTAEETQFFLGGSGELLRDEGSTPVRAGDVVVLPEGTAHDLLNTGSEDLRVVGFFAAPKVQQHWSTERWAPDDSAVTGSPNA</sequence>
<evidence type="ECO:0000259" key="2">
    <source>
        <dbReference type="Pfam" id="PF07883"/>
    </source>
</evidence>
<dbReference type="EMBL" id="CP001854">
    <property type="protein sequence ID" value="ADB52688.1"/>
    <property type="molecule type" value="Genomic_DNA"/>
</dbReference>
<reference evidence="3 4" key="1">
    <citation type="journal article" date="2010" name="Stand. Genomic Sci.">
        <title>Complete genome sequence of Conexibacter woesei type strain (ID131577).</title>
        <authorList>
            <person name="Pukall R."/>
            <person name="Lapidus A."/>
            <person name="Glavina Del Rio T."/>
            <person name="Copeland A."/>
            <person name="Tice H."/>
            <person name="Cheng J.-F."/>
            <person name="Lucas S."/>
            <person name="Chen F."/>
            <person name="Nolan M."/>
            <person name="Bruce D."/>
            <person name="Goodwin L."/>
            <person name="Pitluck S."/>
            <person name="Mavromatis K."/>
            <person name="Ivanova N."/>
            <person name="Ovchinnikova G."/>
            <person name="Pati A."/>
            <person name="Chen A."/>
            <person name="Palaniappan K."/>
            <person name="Land M."/>
            <person name="Hauser L."/>
            <person name="Chang Y.-J."/>
            <person name="Jeffries C.D."/>
            <person name="Chain P."/>
            <person name="Meincke L."/>
            <person name="Sims D."/>
            <person name="Brettin T."/>
            <person name="Detter J.C."/>
            <person name="Rohde M."/>
            <person name="Goeker M."/>
            <person name="Bristow J."/>
            <person name="Eisen J.A."/>
            <person name="Markowitz V."/>
            <person name="Kyrpides N.C."/>
            <person name="Klenk H.-P."/>
            <person name="Hugenholtz P."/>
        </authorList>
    </citation>
    <scope>NUCLEOTIDE SEQUENCE [LARGE SCALE GENOMIC DNA]</scope>
    <source>
        <strain evidence="4">DSM 14684 / CIP 108061 / JCM 11494 / NBRC 100937 / ID131577</strain>
    </source>
</reference>
<evidence type="ECO:0000313" key="3">
    <source>
        <dbReference type="EMBL" id="ADB52688.1"/>
    </source>
</evidence>
<evidence type="ECO:0000313" key="4">
    <source>
        <dbReference type="Proteomes" id="UP000008229"/>
    </source>
</evidence>
<protein>
    <submittedName>
        <fullName evidence="3">Cupin 2 conserved barrel domain protein</fullName>
    </submittedName>
</protein>
<keyword evidence="1" id="KW-0479">Metal-binding</keyword>
<dbReference type="Gene3D" id="2.60.120.10">
    <property type="entry name" value="Jelly Rolls"/>
    <property type="match status" value="1"/>
</dbReference>
<gene>
    <name evidence="3" type="ordered locus">Cwoe_4274</name>
</gene>
<accession>D3F6P0</accession>
<dbReference type="Proteomes" id="UP000008229">
    <property type="component" value="Chromosome"/>
</dbReference>
<reference evidence="4" key="2">
    <citation type="submission" date="2010-01" db="EMBL/GenBank/DDBJ databases">
        <title>The complete genome of Conexibacter woesei DSM 14684.</title>
        <authorList>
            <consortium name="US DOE Joint Genome Institute (JGI-PGF)"/>
            <person name="Lucas S."/>
            <person name="Copeland A."/>
            <person name="Lapidus A."/>
            <person name="Glavina del Rio T."/>
            <person name="Dalin E."/>
            <person name="Tice H."/>
            <person name="Bruce D."/>
            <person name="Goodwin L."/>
            <person name="Pitluck S."/>
            <person name="Kyrpides N."/>
            <person name="Mavromatis K."/>
            <person name="Ivanova N."/>
            <person name="Mikhailova N."/>
            <person name="Chertkov O."/>
            <person name="Brettin T."/>
            <person name="Detter J.C."/>
            <person name="Han C."/>
            <person name="Larimer F."/>
            <person name="Land M."/>
            <person name="Hauser L."/>
            <person name="Markowitz V."/>
            <person name="Cheng J.-F."/>
            <person name="Hugenholtz P."/>
            <person name="Woyke T."/>
            <person name="Wu D."/>
            <person name="Pukall R."/>
            <person name="Steenblock K."/>
            <person name="Schneider S."/>
            <person name="Klenk H.-P."/>
            <person name="Eisen J.A."/>
        </authorList>
    </citation>
    <scope>NUCLEOTIDE SEQUENCE [LARGE SCALE GENOMIC DNA]</scope>
    <source>
        <strain evidence="4">DSM 14684 / CIP 108061 / JCM 11494 / NBRC 100937 / ID131577</strain>
    </source>
</reference>
<dbReference type="GO" id="GO:0046872">
    <property type="term" value="F:metal ion binding"/>
    <property type="evidence" value="ECO:0007669"/>
    <property type="project" value="UniProtKB-KW"/>
</dbReference>